<evidence type="ECO:0000256" key="1">
    <source>
        <dbReference type="SAM" id="MobiDB-lite"/>
    </source>
</evidence>
<protein>
    <submittedName>
        <fullName evidence="2">Capsid protein</fullName>
    </submittedName>
</protein>
<organism evidence="2">
    <name type="scientific">Lorikeet Genomoviridae sp</name>
    <dbReference type="NCBI Taxonomy" id="2814971"/>
    <lineage>
        <taxon>Viruses</taxon>
        <taxon>Monodnaviria</taxon>
        <taxon>Shotokuvirae</taxon>
        <taxon>Cressdnaviricota</taxon>
        <taxon>Repensiviricetes</taxon>
        <taxon>Geplafuvirales</taxon>
        <taxon>Genomoviridae</taxon>
    </lineage>
</organism>
<name>A0A8E7L4A3_9VIRU</name>
<feature type="region of interest" description="Disordered" evidence="1">
    <location>
        <begin position="1"/>
        <end position="29"/>
    </location>
</feature>
<dbReference type="EMBL" id="MW182948">
    <property type="protein sequence ID" value="QVW56483.1"/>
    <property type="molecule type" value="Genomic_DNA"/>
</dbReference>
<reference evidence="2" key="1">
    <citation type="submission" date="2020-10" db="EMBL/GenBank/DDBJ databases">
        <title>CRESS DNA virus dark matter in the feces of wild birds.</title>
        <authorList>
            <person name="Yang S."/>
            <person name="Zhang W."/>
        </authorList>
    </citation>
    <scope>NUCLEOTIDE SEQUENCE</scope>
    <source>
        <strain evidence="2">Par77cre1</strain>
    </source>
</reference>
<sequence length="306" mass="34789">MPFTRRRYTTYRRRRPFSRRSRPFRSVRRSAGKMRYYRRTARRSRKSLLNVTSKKKRDTMTSWTDITEGNPTSDVFNTGSAVMGGATGSIFQTVWCPTARPAEDDTFTKGAAIDRATRTATRCYMRGVKERNLLQVRGGASWLWRRIIFRTKGDTINLGNVDPSTSEIARQTSQGMMRLMTIDSATFDRTSNQVFRGTFGTDYTSVTNAQTNPERVTIMYDKTRTINGGNSVGKTLQVNLWHPMNKSIVYEDRESAGASNPSMFSVEGPPGMGDVYIYDIFEAGVGATSTDALYWDPQATLYWHER</sequence>
<proteinExistence type="predicted"/>
<accession>A0A8E7L4A3</accession>
<evidence type="ECO:0000313" key="2">
    <source>
        <dbReference type="EMBL" id="QVW56483.1"/>
    </source>
</evidence>